<reference evidence="2 3" key="1">
    <citation type="journal article" date="2012" name="J. Bacteriol.">
        <title>Genome sequence of the bacterium Streptomyces davawensis JCM 4913 and heterologous production of the unique antibiotic roseoflavin.</title>
        <authorList>
            <person name="Jankowitsch F."/>
            <person name="Schwarz J."/>
            <person name="Ruckert C."/>
            <person name="Gust B."/>
            <person name="Szczepanowski R."/>
            <person name="Blom J."/>
            <person name="Pelzer S."/>
            <person name="Kalinowski J."/>
            <person name="Mack M."/>
        </authorList>
    </citation>
    <scope>NUCLEOTIDE SEQUENCE [LARGE SCALE GENOMIC DNA]</scope>
    <source>
        <strain evidence="3">DSM 101723 / JCM 4913 / KCC S-0913 / 768</strain>
    </source>
</reference>
<dbReference type="Proteomes" id="UP000008043">
    <property type="component" value="Chromosome"/>
</dbReference>
<evidence type="ECO:0000313" key="2">
    <source>
        <dbReference type="EMBL" id="CCK28242.1"/>
    </source>
</evidence>
<dbReference type="HOGENOM" id="CLU_2071908_0_0_11"/>
<dbReference type="AlphaFoldDB" id="K4R534"/>
<evidence type="ECO:0000313" key="3">
    <source>
        <dbReference type="Proteomes" id="UP000008043"/>
    </source>
</evidence>
<dbReference type="eggNOG" id="ENOG50323BX">
    <property type="taxonomic scope" value="Bacteria"/>
</dbReference>
<sequence>MPRDAQVHNAQQVNDVPEPESASDRPQVKYPFEFDGRWVLRYHIPYTVEHDGHTHQILATIFAQPSVHGRIQVGREGQPVAEYDDLTPGDIVEITGDTWRVAEVEYRTRVVLERVSVSEKEKSGESGAQADEQSE</sequence>
<dbReference type="KEGG" id="sdv:BN159_3863"/>
<gene>
    <name evidence="2" type="ORF">BN159_3863</name>
</gene>
<accession>K4R534</accession>
<name>K4R534_STRDJ</name>
<feature type="region of interest" description="Disordered" evidence="1">
    <location>
        <begin position="1"/>
        <end position="27"/>
    </location>
</feature>
<dbReference type="EMBL" id="HE971709">
    <property type="protein sequence ID" value="CCK28242.1"/>
    <property type="molecule type" value="Genomic_DNA"/>
</dbReference>
<protein>
    <submittedName>
        <fullName evidence="2">Uncharacterized protein</fullName>
    </submittedName>
</protein>
<dbReference type="PATRIC" id="fig|1214101.3.peg.3918"/>
<proteinExistence type="predicted"/>
<organism evidence="2 3">
    <name type="scientific">Streptomyces davaonensis (strain DSM 101723 / JCM 4913 / KCC S-0913 / 768)</name>
    <dbReference type="NCBI Taxonomy" id="1214101"/>
    <lineage>
        <taxon>Bacteria</taxon>
        <taxon>Bacillati</taxon>
        <taxon>Actinomycetota</taxon>
        <taxon>Actinomycetes</taxon>
        <taxon>Kitasatosporales</taxon>
        <taxon>Streptomycetaceae</taxon>
        <taxon>Streptomyces</taxon>
    </lineage>
</organism>
<keyword evidence="3" id="KW-1185">Reference proteome</keyword>
<evidence type="ECO:0000256" key="1">
    <source>
        <dbReference type="SAM" id="MobiDB-lite"/>
    </source>
</evidence>
<dbReference type="STRING" id="1214101.BN159_3863"/>